<gene>
    <name evidence="3" type="ORF">GCWU0000282_001772</name>
</gene>
<evidence type="ECO:0000259" key="1">
    <source>
        <dbReference type="Pfam" id="PF01301"/>
    </source>
</evidence>
<dbReference type="OrthoDB" id="9800974at2"/>
<dbReference type="HOGENOM" id="CLU_027430_0_0_9"/>
<dbReference type="InterPro" id="IPR031330">
    <property type="entry name" value="Gly_Hdrlase_35_cat"/>
</dbReference>
<proteinExistence type="predicted"/>
<feature type="domain" description="Glycoside hydrolase 35 catalytic" evidence="1">
    <location>
        <begin position="16"/>
        <end position="91"/>
    </location>
</feature>
<evidence type="ECO:0000313" key="3">
    <source>
        <dbReference type="EMBL" id="ESL02902.1"/>
    </source>
</evidence>
<organism evidence="3 4">
    <name type="scientific">Catonella morbi ATCC 51271</name>
    <dbReference type="NCBI Taxonomy" id="592026"/>
    <lineage>
        <taxon>Bacteria</taxon>
        <taxon>Bacillati</taxon>
        <taxon>Bacillota</taxon>
        <taxon>Clostridia</taxon>
        <taxon>Lachnospirales</taxon>
        <taxon>Lachnospiraceae</taxon>
        <taxon>Catonella</taxon>
    </lineage>
</organism>
<dbReference type="STRING" id="592026.GCWU0000282_001772"/>
<sequence length="525" mass="61277">MKSLPQIRKFNKKYMLFIDDKPFIMFAAELHNSAASSVEYMKIAWEKIKELNCNTLLVPVYWNLIEKKENKFDFTDVKRMISDAREYKIKLVLLWFGSWKNGLSGYAPDWVKMDWKRFPRVENEYGVKTKILSMFQSDILSVELNAFKSFMEYIKEIDEKEQTVIVVQVENEVGILGAVRDFSNGANEAYRETVSDNLTEYLKKQNFLCFRDMTYKGDTVIGTWEDVFGRYAPEAFMCVNYAAYIEKLAKQGKEIYNLPLFTNVWLKGNNDEKAGIYPCGGPVPEMIDIWKCMAPSLDFISPDIYSFEFEKVAAQYARDDNPLFIPETRRDKWAVANLYTSVGKYNSLCYSPFGAESIGEDKSFITGILHTDINDKNISNEMVQRYLSKSYKMLCNMLPIITEYYGTENIKGFAQKEGEISRQLRLDKYLLTVEFYHNINENNEFIPGAGIVIQISENELLFIGYGYKAELESFTVGKQLDFLSLEKGNYDENHKWIKYMDLNGDEQYIRMEEEPTLLRVFCYEF</sequence>
<keyword evidence="4" id="KW-1185">Reference proteome</keyword>
<dbReference type="RefSeq" id="WP_023354644.1">
    <property type="nucleotide sequence ID" value="NZ_KI535368.1"/>
</dbReference>
<evidence type="ECO:0000313" key="4">
    <source>
        <dbReference type="Proteomes" id="UP000018227"/>
    </source>
</evidence>
<accession>V2Y484</accession>
<feature type="domain" description="DUF5597" evidence="2">
    <location>
        <begin position="387"/>
        <end position="508"/>
    </location>
</feature>
<dbReference type="InterPro" id="IPR017853">
    <property type="entry name" value="GH"/>
</dbReference>
<dbReference type="InterPro" id="IPR040719">
    <property type="entry name" value="DUF5597"/>
</dbReference>
<name>V2Y484_9FIRM</name>
<dbReference type="AlphaFoldDB" id="V2Y484"/>
<dbReference type="eggNOG" id="COG1874">
    <property type="taxonomic scope" value="Bacteria"/>
</dbReference>
<dbReference type="SUPFAM" id="SSF51445">
    <property type="entry name" value="(Trans)glycosidases"/>
    <property type="match status" value="1"/>
</dbReference>
<dbReference type="Gene3D" id="3.20.20.80">
    <property type="entry name" value="Glycosidases"/>
    <property type="match status" value="1"/>
</dbReference>
<evidence type="ECO:0008006" key="5">
    <source>
        <dbReference type="Google" id="ProtNLM"/>
    </source>
</evidence>
<dbReference type="Pfam" id="PF18120">
    <property type="entry name" value="DUF5597"/>
    <property type="match status" value="1"/>
</dbReference>
<dbReference type="EMBL" id="ACIL03000013">
    <property type="protein sequence ID" value="ESL02902.1"/>
    <property type="molecule type" value="Genomic_DNA"/>
</dbReference>
<protein>
    <recommendedName>
        <fullName evidence="5">Glycosyl hydrolase family 35</fullName>
    </recommendedName>
</protein>
<dbReference type="Gene3D" id="2.60.220.20">
    <property type="entry name" value="putative beta-Galactosidase from caulobacter crescentus"/>
    <property type="match status" value="1"/>
</dbReference>
<reference evidence="3 4" key="1">
    <citation type="submission" date="2013-06" db="EMBL/GenBank/DDBJ databases">
        <authorList>
            <person name="Weinstock G."/>
            <person name="Sodergren E."/>
            <person name="Clifton S."/>
            <person name="Fulton L."/>
            <person name="Fulton B."/>
            <person name="Courtney L."/>
            <person name="Fronick C."/>
            <person name="Harrison M."/>
            <person name="Strong C."/>
            <person name="Farmer C."/>
            <person name="Delahaunty K."/>
            <person name="Markovic C."/>
            <person name="Hall O."/>
            <person name="Minx P."/>
            <person name="Tomlinson C."/>
            <person name="Mitreva M."/>
            <person name="Nelson J."/>
            <person name="Hou S."/>
            <person name="Wollam A."/>
            <person name="Pepin K.H."/>
            <person name="Johnson M."/>
            <person name="Bhonagiri V."/>
            <person name="Nash W.E."/>
            <person name="Warren W."/>
            <person name="Chinwalla A."/>
            <person name="Mardis E.R."/>
            <person name="Wilson R.K."/>
        </authorList>
    </citation>
    <scope>NUCLEOTIDE SEQUENCE [LARGE SCALE GENOMIC DNA]</scope>
    <source>
        <strain evidence="3 4">ATCC 51271</strain>
    </source>
</reference>
<comment type="caution">
    <text evidence="3">The sequence shown here is derived from an EMBL/GenBank/DDBJ whole genome shotgun (WGS) entry which is preliminary data.</text>
</comment>
<evidence type="ECO:0000259" key="2">
    <source>
        <dbReference type="Pfam" id="PF18120"/>
    </source>
</evidence>
<dbReference type="Pfam" id="PF01301">
    <property type="entry name" value="Glyco_hydro_35"/>
    <property type="match status" value="1"/>
</dbReference>
<dbReference type="Proteomes" id="UP000018227">
    <property type="component" value="Unassembled WGS sequence"/>
</dbReference>